<proteinExistence type="predicted"/>
<evidence type="ECO:0000313" key="2">
    <source>
        <dbReference type="EMBL" id="VEN61368.1"/>
    </source>
</evidence>
<feature type="coiled-coil region" evidence="1">
    <location>
        <begin position="350"/>
        <end position="412"/>
    </location>
</feature>
<evidence type="ECO:0000256" key="1">
    <source>
        <dbReference type="SAM" id="Coils"/>
    </source>
</evidence>
<name>A0A653DPV2_CALMS</name>
<protein>
    <submittedName>
        <fullName evidence="2">Uncharacterized protein</fullName>
    </submittedName>
</protein>
<sequence>MEIDQEHAYAFNDNPLEVDPLELVGTTIKEEIKDEPDLISENFIQHEVQKEVTHGVQHEVHHEIKLEDVDESYNHTISNSNFPSAPDIGFAQLDQTTNSVVSSSIPRGVQDDYKDVENKYAHSLQALRKQSDVLAQTHVEMQLEIANLKAEKAQLWKDLASERSKEYSYVKQIGDIKTSCDKKLKMLRNKYERMLQNRNKQIEDKIWMTSSVLGRKIESLTSANKNCMATVEALKDKIKLQEQYKSAIEIKRVSLLQKMNFLSSNIIELQNKLIKERKIGEDYLMNYQKMHNEHKKALAEAAAYKSQIAEKDSVIIVLRDQMHSHKVHLESKRQAAKVQSAAFQKELDKISNLERNLRYKDTLLEQLRSQKHKIIRKNKALVSECISLTEKLQAATEKIEELKNDIQKEKDKTCEYCGL</sequence>
<dbReference type="AlphaFoldDB" id="A0A653DPV2"/>
<accession>A0A653DPV2</accession>
<keyword evidence="3" id="KW-1185">Reference proteome</keyword>
<dbReference type="EMBL" id="CAACVG010013155">
    <property type="protein sequence ID" value="VEN61368.1"/>
    <property type="molecule type" value="Genomic_DNA"/>
</dbReference>
<reference evidence="2 3" key="1">
    <citation type="submission" date="2019-01" db="EMBL/GenBank/DDBJ databases">
        <authorList>
            <person name="Sayadi A."/>
        </authorList>
    </citation>
    <scope>NUCLEOTIDE SEQUENCE [LARGE SCALE GENOMIC DNA]</scope>
</reference>
<keyword evidence="1" id="KW-0175">Coiled coil</keyword>
<gene>
    <name evidence="2" type="ORF">CALMAC_LOCUS18796</name>
</gene>
<organism evidence="2 3">
    <name type="scientific">Callosobruchus maculatus</name>
    <name type="common">Southern cowpea weevil</name>
    <name type="synonym">Pulse bruchid</name>
    <dbReference type="NCBI Taxonomy" id="64391"/>
    <lineage>
        <taxon>Eukaryota</taxon>
        <taxon>Metazoa</taxon>
        <taxon>Ecdysozoa</taxon>
        <taxon>Arthropoda</taxon>
        <taxon>Hexapoda</taxon>
        <taxon>Insecta</taxon>
        <taxon>Pterygota</taxon>
        <taxon>Neoptera</taxon>
        <taxon>Endopterygota</taxon>
        <taxon>Coleoptera</taxon>
        <taxon>Polyphaga</taxon>
        <taxon>Cucujiformia</taxon>
        <taxon>Chrysomeloidea</taxon>
        <taxon>Chrysomelidae</taxon>
        <taxon>Bruchinae</taxon>
        <taxon>Bruchini</taxon>
        <taxon>Callosobruchus</taxon>
    </lineage>
</organism>
<feature type="coiled-coil region" evidence="1">
    <location>
        <begin position="184"/>
        <end position="237"/>
    </location>
</feature>
<evidence type="ECO:0000313" key="3">
    <source>
        <dbReference type="Proteomes" id="UP000410492"/>
    </source>
</evidence>
<dbReference type="Proteomes" id="UP000410492">
    <property type="component" value="Unassembled WGS sequence"/>
</dbReference>
<dbReference type="OrthoDB" id="6739077at2759"/>